<protein>
    <submittedName>
        <fullName evidence="1">Uncharacterized protein</fullName>
    </submittedName>
</protein>
<sequence>MPCVVPQMTQRCERRRGLQVNNDTETHSAYNYSQNVHGAMLSAAVALACLCFARCSPAEPRGLRVYPHSTAVKESAEKIERSQDKIVDIAKNLTSHLTSHRHLLEKVSGAYAETWRRGLVLESLMRDGLSLVNATRRELADGLRALARRQRDARLSSMQEVMDAQKRFVDTCQRVQLDDPTHVADVLDKLIDSLINKTASTFQELQNIQVSMRSHDNRVMKLLSAGRSVQSDATCRRLEGVFRNTSHTTFKETELQQLTEKFIALTERADATLQRLEARVGDDSDTPAQASDVTSAADRLMLKLKGIKGEQESEEYWGSDDQDNDLFDDGEGINELNENKDLLIVTPEPDHHTLELSTRTPHRRHLHKHPYDRALMDWLEEAKKTYKDNEAVTNEVAGQAHLENYALRLFLFADKQDREQSYGKNMVKAFYTAGMIYDVLTTFGDLTDEAAQNRKYAKWKAAYIHNCLKNGEAPVPGPIQSEGGEPEDSLPNEEPAPSGLTQAPGFTPAAPSPASLPTVPSSFSNSLPDPNLAMRAASQLPPVPYTPDPNPGGFVPYDPSQQPAPTSLYGDTTTSVAQLTPEQIAKAQNSMNNTTSRPHSMKKKTRAGAQRSKGSPTITCEYAASTIRATSPMLAAFFILSEAKADTKKRGRPPAATKAKESTKSSDDEQAPVAKRGRGRPKGSKKRAAAPKAKGGSGEGRGRGRPRKDAPPPRKDAASTEEEQDDEDEDEGSDQ</sequence>
<comment type="caution">
    <text evidence="1">The sequence shown here is derived from an EMBL/GenBank/DDBJ whole genome shotgun (WGS) entry which is preliminary data.</text>
</comment>
<keyword evidence="2" id="KW-1185">Reference proteome</keyword>
<accession>A0ACC0JWT2</accession>
<organism evidence="1 2">
    <name type="scientific">Choristoneura fumiferana</name>
    <name type="common">Spruce budworm moth</name>
    <name type="synonym">Archips fumiferana</name>
    <dbReference type="NCBI Taxonomy" id="7141"/>
    <lineage>
        <taxon>Eukaryota</taxon>
        <taxon>Metazoa</taxon>
        <taxon>Ecdysozoa</taxon>
        <taxon>Arthropoda</taxon>
        <taxon>Hexapoda</taxon>
        <taxon>Insecta</taxon>
        <taxon>Pterygota</taxon>
        <taxon>Neoptera</taxon>
        <taxon>Endopterygota</taxon>
        <taxon>Lepidoptera</taxon>
        <taxon>Glossata</taxon>
        <taxon>Ditrysia</taxon>
        <taxon>Tortricoidea</taxon>
        <taxon>Tortricidae</taxon>
        <taxon>Tortricinae</taxon>
        <taxon>Choristoneura</taxon>
    </lineage>
</organism>
<dbReference type="EMBL" id="CM046112">
    <property type="protein sequence ID" value="KAI8428637.1"/>
    <property type="molecule type" value="Genomic_DNA"/>
</dbReference>
<reference evidence="1 2" key="1">
    <citation type="journal article" date="2022" name="Genome Biol. Evol.">
        <title>The Spruce Budworm Genome: Reconstructing the Evolutionary History of Antifreeze Proteins.</title>
        <authorList>
            <person name="Beliveau C."/>
            <person name="Gagne P."/>
            <person name="Picq S."/>
            <person name="Vernygora O."/>
            <person name="Keeling C.I."/>
            <person name="Pinkney K."/>
            <person name="Doucet D."/>
            <person name="Wen F."/>
            <person name="Johnston J.S."/>
            <person name="Maaroufi H."/>
            <person name="Boyle B."/>
            <person name="Laroche J."/>
            <person name="Dewar K."/>
            <person name="Juretic N."/>
            <person name="Blackburn G."/>
            <person name="Nisole A."/>
            <person name="Brunet B."/>
            <person name="Brandao M."/>
            <person name="Lumley L."/>
            <person name="Duan J."/>
            <person name="Quan G."/>
            <person name="Lucarotti C.J."/>
            <person name="Roe A.D."/>
            <person name="Sperling F.A.H."/>
            <person name="Levesque R.C."/>
            <person name="Cusson M."/>
        </authorList>
    </citation>
    <scope>NUCLEOTIDE SEQUENCE [LARGE SCALE GENOMIC DNA]</scope>
    <source>
        <strain evidence="1">Glfc:IPQL:Cfum</strain>
    </source>
</reference>
<evidence type="ECO:0000313" key="1">
    <source>
        <dbReference type="EMBL" id="KAI8428637.1"/>
    </source>
</evidence>
<name>A0ACC0JWT2_CHOFU</name>
<dbReference type="Proteomes" id="UP001064048">
    <property type="component" value="Chromosome 12"/>
</dbReference>
<gene>
    <name evidence="1" type="ORF">MSG28_007373</name>
</gene>
<evidence type="ECO:0000313" key="2">
    <source>
        <dbReference type="Proteomes" id="UP001064048"/>
    </source>
</evidence>
<proteinExistence type="predicted"/>